<evidence type="ECO:0000313" key="3">
    <source>
        <dbReference type="Proteomes" id="UP000255061"/>
    </source>
</evidence>
<dbReference type="RefSeq" id="WP_115406990.1">
    <property type="nucleotide sequence ID" value="NZ_UGYV01000001.1"/>
</dbReference>
<name>A0A380C639_9GAMM</name>
<reference evidence="2 3" key="1">
    <citation type="submission" date="2018-06" db="EMBL/GenBank/DDBJ databases">
        <authorList>
            <consortium name="Pathogen Informatics"/>
            <person name="Doyle S."/>
        </authorList>
    </citation>
    <scope>NUCLEOTIDE SEQUENCE [LARGE SCALE GENOMIC DNA]</scope>
    <source>
        <strain evidence="2 3">NCTC10736</strain>
    </source>
</reference>
<evidence type="ECO:0000313" key="1">
    <source>
        <dbReference type="EMBL" id="SUI93570.1"/>
    </source>
</evidence>
<gene>
    <name evidence="1" type="ORF">NCTC10736_03740</name>
    <name evidence="2" type="ORF">NCTC10736_04176</name>
</gene>
<dbReference type="Proteomes" id="UP000255061">
    <property type="component" value="Unassembled WGS sequence"/>
</dbReference>
<proteinExistence type="predicted"/>
<accession>A0A380C639</accession>
<evidence type="ECO:0000313" key="2">
    <source>
        <dbReference type="EMBL" id="SUJ13529.1"/>
    </source>
</evidence>
<sequence length="85" mass="10043">MAEAPEYREFTGIQEEFEEIERKYSDSKKTVAVVGQRTDGAYTYFVYKWDITDWEYIGEGYWSHSEIGGFFQDLDSARTEAYLKL</sequence>
<dbReference type="AlphaFoldDB" id="A0A380C639"/>
<organism evidence="2 3">
    <name type="scientific">Shewanella morhuae</name>
    <dbReference type="NCBI Taxonomy" id="365591"/>
    <lineage>
        <taxon>Bacteria</taxon>
        <taxon>Pseudomonadati</taxon>
        <taxon>Pseudomonadota</taxon>
        <taxon>Gammaproteobacteria</taxon>
        <taxon>Alteromonadales</taxon>
        <taxon>Shewanellaceae</taxon>
        <taxon>Shewanella</taxon>
    </lineage>
</organism>
<dbReference type="EMBL" id="UGYV01000001">
    <property type="protein sequence ID" value="SUI93570.1"/>
    <property type="molecule type" value="Genomic_DNA"/>
</dbReference>
<protein>
    <submittedName>
        <fullName evidence="2">Uncharacterized protein</fullName>
    </submittedName>
</protein>
<dbReference type="EMBL" id="UGYV01000005">
    <property type="protein sequence ID" value="SUJ13529.1"/>
    <property type="molecule type" value="Genomic_DNA"/>
</dbReference>